<comment type="caution">
    <text evidence="3">The sequence shown here is derived from an EMBL/GenBank/DDBJ whole genome shotgun (WGS) entry which is preliminary data.</text>
</comment>
<dbReference type="InterPro" id="IPR003675">
    <property type="entry name" value="Rce1/LyrA-like_dom"/>
</dbReference>
<evidence type="ECO:0000313" key="3">
    <source>
        <dbReference type="EMBL" id="MBB4021372.1"/>
    </source>
</evidence>
<keyword evidence="4" id="KW-1185">Reference proteome</keyword>
<dbReference type="AlphaFoldDB" id="A0A840CBE3"/>
<evidence type="ECO:0000259" key="2">
    <source>
        <dbReference type="Pfam" id="PF02517"/>
    </source>
</evidence>
<dbReference type="Pfam" id="PF02517">
    <property type="entry name" value="Rce1-like"/>
    <property type="match status" value="1"/>
</dbReference>
<feature type="transmembrane region" description="Helical" evidence="1">
    <location>
        <begin position="20"/>
        <end position="48"/>
    </location>
</feature>
<evidence type="ECO:0000256" key="1">
    <source>
        <dbReference type="SAM" id="Phobius"/>
    </source>
</evidence>
<keyword evidence="1" id="KW-0812">Transmembrane</keyword>
<evidence type="ECO:0000313" key="4">
    <source>
        <dbReference type="Proteomes" id="UP000585681"/>
    </source>
</evidence>
<dbReference type="Proteomes" id="UP000585681">
    <property type="component" value="Unassembled WGS sequence"/>
</dbReference>
<keyword evidence="1" id="KW-0472">Membrane</keyword>
<keyword evidence="1" id="KW-1133">Transmembrane helix</keyword>
<feature type="transmembrane region" description="Helical" evidence="1">
    <location>
        <begin position="141"/>
        <end position="164"/>
    </location>
</feature>
<accession>A0A840CBE3</accession>
<name>A0A840CBE3_9RHOB</name>
<reference evidence="3 4" key="1">
    <citation type="submission" date="2020-08" db="EMBL/GenBank/DDBJ databases">
        <title>Genomic Encyclopedia of Type Strains, Phase IV (KMG-IV): sequencing the most valuable type-strain genomes for metagenomic binning, comparative biology and taxonomic classification.</title>
        <authorList>
            <person name="Goeker M."/>
        </authorList>
    </citation>
    <scope>NUCLEOTIDE SEQUENCE [LARGE SCALE GENOMIC DNA]</scope>
    <source>
        <strain evidence="3 4">DSM 105040</strain>
    </source>
</reference>
<dbReference type="GO" id="GO:0080120">
    <property type="term" value="P:CAAX-box protein maturation"/>
    <property type="evidence" value="ECO:0007669"/>
    <property type="project" value="UniProtKB-ARBA"/>
</dbReference>
<feature type="transmembrane region" description="Helical" evidence="1">
    <location>
        <begin position="176"/>
        <end position="195"/>
    </location>
</feature>
<feature type="transmembrane region" description="Helical" evidence="1">
    <location>
        <begin position="201"/>
        <end position="221"/>
    </location>
</feature>
<dbReference type="GO" id="GO:0004175">
    <property type="term" value="F:endopeptidase activity"/>
    <property type="evidence" value="ECO:0007669"/>
    <property type="project" value="UniProtKB-ARBA"/>
</dbReference>
<protein>
    <recommendedName>
        <fullName evidence="2">CAAX prenyl protease 2/Lysostaphin resistance protein A-like domain-containing protein</fullName>
    </recommendedName>
</protein>
<feature type="domain" description="CAAX prenyl protease 2/Lysostaphin resistance protein A-like" evidence="2">
    <location>
        <begin position="146"/>
        <end position="239"/>
    </location>
</feature>
<proteinExistence type="predicted"/>
<organism evidence="3 4">
    <name type="scientific">Actibacterium naphthalenivorans</name>
    <dbReference type="NCBI Taxonomy" id="1614693"/>
    <lineage>
        <taxon>Bacteria</taxon>
        <taxon>Pseudomonadati</taxon>
        <taxon>Pseudomonadota</taxon>
        <taxon>Alphaproteobacteria</taxon>
        <taxon>Rhodobacterales</taxon>
        <taxon>Roseobacteraceae</taxon>
        <taxon>Actibacterium</taxon>
    </lineage>
</organism>
<sequence>MRAPEFEAYIRPARLYPQIWRLLIGILLIGFIYFAFFALMLVVLYPVIGAEGYFGFLEKLRAPSEPAPTLFALLSFVGMALGVVLAAAACHFRGPGSLFGPWPDVRRDFLVSVGALIPVYAIVTAGSWLFSAPELNLPLGLWLRCLPLALVLLLVQISAEEMLFRGYLQQQLAARFTARWIWMGLPAVLFASLHWNPEAGLNAWMIIAVTLAFALIAADLTEQTGSLGAAMGLHFINNSVSLLFLSTQGTITGLSLYVTPYTVSDAGPVPLDMVLNLLMMVLIWRLLRFVLLR</sequence>
<dbReference type="EMBL" id="JACIEQ010000001">
    <property type="protein sequence ID" value="MBB4021372.1"/>
    <property type="molecule type" value="Genomic_DNA"/>
</dbReference>
<feature type="transmembrane region" description="Helical" evidence="1">
    <location>
        <begin position="109"/>
        <end position="129"/>
    </location>
</feature>
<feature type="transmembrane region" description="Helical" evidence="1">
    <location>
        <begin position="273"/>
        <end position="291"/>
    </location>
</feature>
<gene>
    <name evidence="3" type="ORF">GGR17_001163</name>
</gene>
<feature type="transmembrane region" description="Helical" evidence="1">
    <location>
        <begin position="68"/>
        <end position="88"/>
    </location>
</feature>
<feature type="transmembrane region" description="Helical" evidence="1">
    <location>
        <begin position="242"/>
        <end position="261"/>
    </location>
</feature>
<dbReference type="RefSeq" id="WP_054537736.1">
    <property type="nucleotide sequence ID" value="NZ_JACIEQ010000001.1"/>
</dbReference>